<keyword evidence="1" id="KW-0805">Transcription regulation</keyword>
<proteinExistence type="predicted"/>
<dbReference type="PROSITE" id="PS51525">
    <property type="entry name" value="NET"/>
    <property type="match status" value="1"/>
</dbReference>
<dbReference type="PANTHER" id="PTHR45926">
    <property type="entry name" value="OSJNBA0053K19.4 PROTEIN"/>
    <property type="match status" value="1"/>
</dbReference>
<dbReference type="AlphaFoldDB" id="A0AAV1C5I5"/>
<name>A0AAV1C5I5_OLDCO</name>
<keyword evidence="5" id="KW-1185">Reference proteome</keyword>
<keyword evidence="2" id="KW-0804">Transcription</keyword>
<reference evidence="4" key="1">
    <citation type="submission" date="2023-03" db="EMBL/GenBank/DDBJ databases">
        <authorList>
            <person name="Julca I."/>
        </authorList>
    </citation>
    <scope>NUCLEOTIDE SEQUENCE</scope>
</reference>
<dbReference type="EMBL" id="OX459118">
    <property type="protein sequence ID" value="CAI9090150.1"/>
    <property type="molecule type" value="Genomic_DNA"/>
</dbReference>
<dbReference type="Gene3D" id="1.20.1270.220">
    <property type="match status" value="1"/>
</dbReference>
<dbReference type="InterPro" id="IPR027353">
    <property type="entry name" value="NET_dom"/>
</dbReference>
<dbReference type="Pfam" id="PF17035">
    <property type="entry name" value="BET"/>
    <property type="match status" value="1"/>
</dbReference>
<dbReference type="InterPro" id="IPR038336">
    <property type="entry name" value="NET_sf"/>
</dbReference>
<gene>
    <name evidence="4" type="ORF">OLC1_LOCUS2375</name>
</gene>
<feature type="domain" description="NET" evidence="3">
    <location>
        <begin position="207"/>
        <end position="284"/>
    </location>
</feature>
<evidence type="ECO:0000259" key="3">
    <source>
        <dbReference type="PROSITE" id="PS51525"/>
    </source>
</evidence>
<accession>A0AAV1C5I5</accession>
<evidence type="ECO:0000313" key="4">
    <source>
        <dbReference type="EMBL" id="CAI9090150.1"/>
    </source>
</evidence>
<evidence type="ECO:0000313" key="5">
    <source>
        <dbReference type="Proteomes" id="UP001161247"/>
    </source>
</evidence>
<evidence type="ECO:0000256" key="1">
    <source>
        <dbReference type="ARBA" id="ARBA00023015"/>
    </source>
</evidence>
<dbReference type="Proteomes" id="UP001161247">
    <property type="component" value="Chromosome 1"/>
</dbReference>
<protein>
    <submittedName>
        <fullName evidence="4">OLC1v1024859C1</fullName>
    </submittedName>
</protein>
<organism evidence="4 5">
    <name type="scientific">Oldenlandia corymbosa var. corymbosa</name>
    <dbReference type="NCBI Taxonomy" id="529605"/>
    <lineage>
        <taxon>Eukaryota</taxon>
        <taxon>Viridiplantae</taxon>
        <taxon>Streptophyta</taxon>
        <taxon>Embryophyta</taxon>
        <taxon>Tracheophyta</taxon>
        <taxon>Spermatophyta</taxon>
        <taxon>Magnoliopsida</taxon>
        <taxon>eudicotyledons</taxon>
        <taxon>Gunneridae</taxon>
        <taxon>Pentapetalae</taxon>
        <taxon>asterids</taxon>
        <taxon>lamiids</taxon>
        <taxon>Gentianales</taxon>
        <taxon>Rubiaceae</taxon>
        <taxon>Rubioideae</taxon>
        <taxon>Spermacoceae</taxon>
        <taxon>Hedyotis-Oldenlandia complex</taxon>
        <taxon>Oldenlandia</taxon>
    </lineage>
</organism>
<evidence type="ECO:0000256" key="2">
    <source>
        <dbReference type="ARBA" id="ARBA00023163"/>
    </source>
</evidence>
<sequence>MPETFEEHCQSINKMSVADQFGFLSREIVDLFAQNEGALAFCSETLDYVGKESGVPKKNQLIDIRLKSYDLRRDSGTVDPVPLFAEPMGFQLSDLEKERLTALVRRGLFSVSAEVDSIVKAVIGICRLQSIRRNEESLSKHHEAPKDANTGHDALNWQKSLPSAEMDGDIRFILNSESSKVEQLVQKHSAQLLDRVEQMKQKLEEFTDLLLSKFRPMTLTEKQKVQKLIQNLPPKNLDRIVEIIVRDKPCTEEIHVDLEEQSNVTLWRLYFFVVAVESARKLCKVA</sequence>